<accession>A0A4Q1C4D8</accession>
<dbReference type="RefSeq" id="WP_129048846.1">
    <property type="nucleotide sequence ID" value="NZ_SDHX01000002.1"/>
</dbReference>
<dbReference type="PANTHER" id="PTHR30290:SF10">
    <property type="entry name" value="PERIPLASMIC OLIGOPEPTIDE-BINDING PROTEIN-RELATED"/>
    <property type="match status" value="1"/>
</dbReference>
<dbReference type="Proteomes" id="UP000290218">
    <property type="component" value="Unassembled WGS sequence"/>
</dbReference>
<dbReference type="InterPro" id="IPR000914">
    <property type="entry name" value="SBP_5_dom"/>
</dbReference>
<dbReference type="EMBL" id="SDHX01000002">
    <property type="protein sequence ID" value="RXK53257.1"/>
    <property type="molecule type" value="Genomic_DNA"/>
</dbReference>
<dbReference type="PIRSF" id="PIRSF002741">
    <property type="entry name" value="MppA"/>
    <property type="match status" value="1"/>
</dbReference>
<dbReference type="GO" id="GO:0043190">
    <property type="term" value="C:ATP-binding cassette (ABC) transporter complex"/>
    <property type="evidence" value="ECO:0007669"/>
    <property type="project" value="InterPro"/>
</dbReference>
<dbReference type="OrthoDB" id="137511at2"/>
<feature type="domain" description="Solute-binding protein family 5" evidence="7">
    <location>
        <begin position="81"/>
        <end position="460"/>
    </location>
</feature>
<dbReference type="Gene3D" id="3.10.105.10">
    <property type="entry name" value="Dipeptide-binding Protein, Domain 3"/>
    <property type="match status" value="1"/>
</dbReference>
<dbReference type="PANTHER" id="PTHR30290">
    <property type="entry name" value="PERIPLASMIC BINDING COMPONENT OF ABC TRANSPORTER"/>
    <property type="match status" value="1"/>
</dbReference>
<dbReference type="GO" id="GO:1904680">
    <property type="term" value="F:peptide transmembrane transporter activity"/>
    <property type="evidence" value="ECO:0007669"/>
    <property type="project" value="TreeGrafter"/>
</dbReference>
<dbReference type="SUPFAM" id="SSF53850">
    <property type="entry name" value="Periplasmic binding protein-like II"/>
    <property type="match status" value="1"/>
</dbReference>
<evidence type="ECO:0000256" key="3">
    <source>
        <dbReference type="ARBA" id="ARBA00022448"/>
    </source>
</evidence>
<evidence type="ECO:0000259" key="7">
    <source>
        <dbReference type="Pfam" id="PF00496"/>
    </source>
</evidence>
<protein>
    <submittedName>
        <fullName evidence="8">Peptide ABC transporter substrate-binding protein</fullName>
    </submittedName>
</protein>
<evidence type="ECO:0000256" key="1">
    <source>
        <dbReference type="ARBA" id="ARBA00004196"/>
    </source>
</evidence>
<evidence type="ECO:0000313" key="9">
    <source>
        <dbReference type="Proteomes" id="UP000290218"/>
    </source>
</evidence>
<reference evidence="8 9" key="1">
    <citation type="submission" date="2019-01" db="EMBL/GenBank/DDBJ databases">
        <title>Lacunisphaera sp. strain TWA-58.</title>
        <authorList>
            <person name="Chen W.-M."/>
        </authorList>
    </citation>
    <scope>NUCLEOTIDE SEQUENCE [LARGE SCALE GENOMIC DNA]</scope>
    <source>
        <strain evidence="8 9">TWA-58</strain>
    </source>
</reference>
<evidence type="ECO:0000256" key="4">
    <source>
        <dbReference type="ARBA" id="ARBA00022729"/>
    </source>
</evidence>
<feature type="region of interest" description="Disordered" evidence="5">
    <location>
        <begin position="22"/>
        <end position="42"/>
    </location>
</feature>
<evidence type="ECO:0000313" key="8">
    <source>
        <dbReference type="EMBL" id="RXK53257.1"/>
    </source>
</evidence>
<evidence type="ECO:0000256" key="6">
    <source>
        <dbReference type="SAM" id="SignalP"/>
    </source>
</evidence>
<comment type="similarity">
    <text evidence="2">Belongs to the bacterial solute-binding protein 5 family.</text>
</comment>
<evidence type="ECO:0000256" key="5">
    <source>
        <dbReference type="SAM" id="MobiDB-lite"/>
    </source>
</evidence>
<organism evidence="8 9">
    <name type="scientific">Oleiharenicola lentus</name>
    <dbReference type="NCBI Taxonomy" id="2508720"/>
    <lineage>
        <taxon>Bacteria</taxon>
        <taxon>Pseudomonadati</taxon>
        <taxon>Verrucomicrobiota</taxon>
        <taxon>Opitutia</taxon>
        <taxon>Opitutales</taxon>
        <taxon>Opitutaceae</taxon>
        <taxon>Oleiharenicola</taxon>
    </lineage>
</organism>
<feature type="chain" id="PRO_5020313384" evidence="6">
    <location>
        <begin position="22"/>
        <end position="537"/>
    </location>
</feature>
<dbReference type="GO" id="GO:0030288">
    <property type="term" value="C:outer membrane-bounded periplasmic space"/>
    <property type="evidence" value="ECO:0007669"/>
    <property type="project" value="UniProtKB-ARBA"/>
</dbReference>
<dbReference type="PROSITE" id="PS51257">
    <property type="entry name" value="PROKAR_LIPOPROTEIN"/>
    <property type="match status" value="1"/>
</dbReference>
<dbReference type="Gene3D" id="3.40.190.10">
    <property type="entry name" value="Periplasmic binding protein-like II"/>
    <property type="match status" value="1"/>
</dbReference>
<name>A0A4Q1C4D8_9BACT</name>
<dbReference type="FunFam" id="3.10.105.10:FF:000001">
    <property type="entry name" value="Oligopeptide ABC transporter, oligopeptide-binding protein"/>
    <property type="match status" value="1"/>
</dbReference>
<sequence length="537" mass="61572">MLKLLLWPTALLALLATSACGRKEPAANPGEGPAPRILLYGNGAEPQDLDPQTVTGVPENKLINAFFEGLVSYGNEETDTVGGVAERWDISPDGLTYTFHLRANAKWSNGDPVTATDFVRSYQRILTPEIAAEYAYKFYAVVGAEDFQKGTLKDFSRVGFRAIDERTLEVRLKHRVPYLLEAMKHYAWFPVHIPTVGKHGGLAKRGTAWTREENIVGNGPFVLKSWRPNQKIVATRSPTYWDRATVKLDEIHFFPTENLETEERMFRTGQLHKTYELPAAKIDVYQRDFPESYRSDPYYGSYFFRFNVTRKPLNDVRVRRALSLAIDRESLVKNVVRGGMVAAYGLTPPSTKFTARARLTGDVAEARRLLAEAGYPEGRGFPRIELLYNTHENHRRVCEALQEMWRQNLGIEVGLLNQEWKVYIRSMDVLDYDMARGGWIGDYYDPNSFYDTFITGGGNNRTGWSNARYDQLLRDTGTAPDETARMELYQQMEEIIVQDLPVMPVYFYRKIFALSPKVYWPANPMDNQNWKFVRFKE</sequence>
<keyword evidence="3" id="KW-0813">Transport</keyword>
<gene>
    <name evidence="8" type="ORF">ESB00_16290</name>
</gene>
<comment type="subcellular location">
    <subcellularLocation>
        <location evidence="1">Cell envelope</location>
    </subcellularLocation>
</comment>
<dbReference type="InterPro" id="IPR039424">
    <property type="entry name" value="SBP_5"/>
</dbReference>
<keyword evidence="4 6" id="KW-0732">Signal</keyword>
<feature type="compositionally biased region" description="Low complexity" evidence="5">
    <location>
        <begin position="26"/>
        <end position="35"/>
    </location>
</feature>
<keyword evidence="9" id="KW-1185">Reference proteome</keyword>
<dbReference type="AlphaFoldDB" id="A0A4Q1C4D8"/>
<proteinExistence type="inferred from homology"/>
<dbReference type="InterPro" id="IPR030678">
    <property type="entry name" value="Peptide/Ni-bd"/>
</dbReference>
<evidence type="ECO:0000256" key="2">
    <source>
        <dbReference type="ARBA" id="ARBA00005695"/>
    </source>
</evidence>
<feature type="signal peptide" evidence="6">
    <location>
        <begin position="1"/>
        <end position="21"/>
    </location>
</feature>
<dbReference type="GO" id="GO:0015833">
    <property type="term" value="P:peptide transport"/>
    <property type="evidence" value="ECO:0007669"/>
    <property type="project" value="TreeGrafter"/>
</dbReference>
<dbReference type="CDD" id="cd08504">
    <property type="entry name" value="PBP2_OppA"/>
    <property type="match status" value="1"/>
</dbReference>
<dbReference type="FunFam" id="3.90.76.10:FF:000001">
    <property type="entry name" value="Oligopeptide ABC transporter substrate-binding protein"/>
    <property type="match status" value="1"/>
</dbReference>
<dbReference type="Gene3D" id="3.90.76.10">
    <property type="entry name" value="Dipeptide-binding Protein, Domain 1"/>
    <property type="match status" value="1"/>
</dbReference>
<comment type="caution">
    <text evidence="8">The sequence shown here is derived from an EMBL/GenBank/DDBJ whole genome shotgun (WGS) entry which is preliminary data.</text>
</comment>
<dbReference type="Pfam" id="PF00496">
    <property type="entry name" value="SBP_bac_5"/>
    <property type="match status" value="1"/>
</dbReference>